<reference evidence="3" key="1">
    <citation type="submission" date="2023-01" db="EMBL/GenBank/DDBJ databases">
        <title>Human gut microbiome strain richness.</title>
        <authorList>
            <person name="Chen-Liaw A."/>
        </authorList>
    </citation>
    <scope>NUCLEOTIDE SEQUENCE</scope>
    <source>
        <strain evidence="3">1001283st1_D2_1001283B150209_150212</strain>
    </source>
</reference>
<evidence type="ECO:0000256" key="1">
    <source>
        <dbReference type="SAM" id="Phobius"/>
    </source>
</evidence>
<proteinExistence type="predicted"/>
<dbReference type="Proteomes" id="UP001212823">
    <property type="component" value="Unassembled WGS sequence"/>
</dbReference>
<dbReference type="RefSeq" id="WP_306775487.1">
    <property type="nucleotide sequence ID" value="NZ_JADPAO010000011.1"/>
</dbReference>
<organism evidence="3 4">
    <name type="scientific">Agathobacter rectalis</name>
    <dbReference type="NCBI Taxonomy" id="39491"/>
    <lineage>
        <taxon>Bacteria</taxon>
        <taxon>Bacillati</taxon>
        <taxon>Bacillota</taxon>
        <taxon>Clostridia</taxon>
        <taxon>Lachnospirales</taxon>
        <taxon>Lachnospiraceae</taxon>
        <taxon>Agathobacter</taxon>
    </lineage>
</organism>
<name>A0AAP3V9F6_9FIRM</name>
<keyword evidence="1" id="KW-0472">Membrane</keyword>
<dbReference type="EMBL" id="JAQLYE010000011">
    <property type="protein sequence ID" value="MDB8017910.1"/>
    <property type="molecule type" value="Genomic_DNA"/>
</dbReference>
<keyword evidence="1" id="KW-0812">Transmembrane</keyword>
<keyword evidence="1" id="KW-1133">Transmembrane helix</keyword>
<keyword evidence="2" id="KW-0732">Signal</keyword>
<evidence type="ECO:0000313" key="3">
    <source>
        <dbReference type="EMBL" id="MDB8017910.1"/>
    </source>
</evidence>
<gene>
    <name evidence="3" type="ORF">PNE45_07680</name>
</gene>
<comment type="caution">
    <text evidence="3">The sequence shown here is derived from an EMBL/GenBank/DDBJ whole genome shotgun (WGS) entry which is preliminary data.</text>
</comment>
<feature type="signal peptide" evidence="2">
    <location>
        <begin position="1"/>
        <end position="22"/>
    </location>
</feature>
<evidence type="ECO:0000256" key="2">
    <source>
        <dbReference type="SAM" id="SignalP"/>
    </source>
</evidence>
<feature type="chain" id="PRO_5042943096" evidence="2">
    <location>
        <begin position="23"/>
        <end position="166"/>
    </location>
</feature>
<accession>A0AAP3V9F6</accession>
<sequence length="166" mass="18939">MKKILVLPLLLCLIFCSFLSLDKNLDEFNPDRIAYGSYGHMAVSGSYASSDKAVLYSDSDMSALMNCQYIEEIPSFLAIICRMRTSSLGFLGRLTSNLSWLGALLQLIHIILFAYAAIVVMRICLTNTSRRFIIRFIHDKDGHKLISFADFSKLAHMRRELHYNFN</sequence>
<dbReference type="AlphaFoldDB" id="A0AAP3V9F6"/>
<evidence type="ECO:0000313" key="4">
    <source>
        <dbReference type="Proteomes" id="UP001212823"/>
    </source>
</evidence>
<feature type="transmembrane region" description="Helical" evidence="1">
    <location>
        <begin position="100"/>
        <end position="125"/>
    </location>
</feature>
<protein>
    <submittedName>
        <fullName evidence="3">Uncharacterized protein</fullName>
    </submittedName>
</protein>